<reference evidence="8" key="1">
    <citation type="submission" date="2025-08" db="UniProtKB">
        <authorList>
            <consortium name="RefSeq"/>
        </authorList>
    </citation>
    <scope>IDENTIFICATION</scope>
    <source>
        <strain evidence="8">Airmid</strain>
    </source>
</reference>
<evidence type="ECO:0000256" key="6">
    <source>
        <dbReference type="PROSITE-ProRule" id="PRU00023"/>
    </source>
</evidence>
<keyword evidence="6" id="KW-0040">ANK repeat</keyword>
<keyword evidence="3" id="KW-1052">Target cell membrane</keyword>
<dbReference type="FunCoup" id="A0A6P6Y9Z3">
    <property type="interactions" value="227"/>
</dbReference>
<keyword evidence="2" id="KW-0268">Exocytosis</keyword>
<feature type="repeat" description="ANK" evidence="6">
    <location>
        <begin position="91"/>
        <end position="123"/>
    </location>
</feature>
<dbReference type="Pfam" id="PF12796">
    <property type="entry name" value="Ank_2"/>
    <property type="match status" value="1"/>
</dbReference>
<sequence length="473" mass="53170">MAKLSSSSPTPRPTLSENESRLIEAVQSNSLDKVVNILNVVDDSESAPININCQDENGMSPLQHACFKGNLEIAKYLIERGANVNQNDHEHRYTCLMFAALGGHRTIIQLLLENGANIEQKNSVGRNASQMAAFVGQHQSVAVINNYISREFIEYYSRLNGQEKEPRLPIRFIPTMHSLVCLVAVNPVRIAYFFESNLSIFEEVKKIDIVMDHICEKLFRSNEPNEMLSLKIHYLNFIFNLLNNALQKAKSSTETELDSTAIRKVFHNIIKFWLKPNAKNFPENMERLLRQAIRSYTYQENALFQQLVRTLSTIEIGEEPSALSVLSQTILGKAIGIEENDTCFTCSEFNPNKRCSRCKKATYCDEQIIKLLIWCFCCWATLFNLVESTRKGGDILILKGGNGGYGGGGCGHVFLKTGHRKKGDILIIGGDCRHHDETHYIPIPYSIGYGGYGGYGHGMGHADHEDHGGGYRR</sequence>
<keyword evidence="4" id="KW-0528">Neurotoxin</keyword>
<dbReference type="AlphaFoldDB" id="A0A6P6Y9Z3"/>
<evidence type="ECO:0000256" key="4">
    <source>
        <dbReference type="ARBA" id="ARBA00023028"/>
    </source>
</evidence>
<gene>
    <name evidence="8" type="primary">LOC113795758</name>
</gene>
<dbReference type="PANTHER" id="PTHR24150:SF8">
    <property type="entry name" value="ANKYRIN REPEAT AND MYND DOMAIN-CONTAINING PROTEIN 2"/>
    <property type="match status" value="1"/>
</dbReference>
<dbReference type="SMART" id="SM00248">
    <property type="entry name" value="ANK"/>
    <property type="match status" value="3"/>
</dbReference>
<dbReference type="InParanoid" id="A0A6P6Y9Z3"/>
<name>A0A6P6Y9Z3_DERPT</name>
<keyword evidence="5" id="KW-1053">Target membrane</keyword>
<dbReference type="KEGG" id="dpte:113795758"/>
<organism evidence="7 8">
    <name type="scientific">Dermatophagoides pteronyssinus</name>
    <name type="common">European house dust mite</name>
    <dbReference type="NCBI Taxonomy" id="6956"/>
    <lineage>
        <taxon>Eukaryota</taxon>
        <taxon>Metazoa</taxon>
        <taxon>Ecdysozoa</taxon>
        <taxon>Arthropoda</taxon>
        <taxon>Chelicerata</taxon>
        <taxon>Arachnida</taxon>
        <taxon>Acari</taxon>
        <taxon>Acariformes</taxon>
        <taxon>Sarcoptiformes</taxon>
        <taxon>Astigmata</taxon>
        <taxon>Psoroptidia</taxon>
        <taxon>Analgoidea</taxon>
        <taxon>Pyroglyphidae</taxon>
        <taxon>Dermatophagoidinae</taxon>
        <taxon>Dermatophagoides</taxon>
    </lineage>
</organism>
<evidence type="ECO:0000256" key="1">
    <source>
        <dbReference type="ARBA" id="ARBA00004175"/>
    </source>
</evidence>
<dbReference type="InterPro" id="IPR052452">
    <property type="entry name" value="Ankyrin-MYND_dom_contain_2"/>
</dbReference>
<comment type="subcellular location">
    <subcellularLocation>
        <location evidence="1">Target cell membrane</location>
    </subcellularLocation>
</comment>
<dbReference type="OrthoDB" id="10257049at2759"/>
<dbReference type="PRINTS" id="PR01415">
    <property type="entry name" value="ANKYRIN"/>
</dbReference>
<keyword evidence="5" id="KW-0472">Membrane</keyword>
<evidence type="ECO:0000256" key="3">
    <source>
        <dbReference type="ARBA" id="ARBA00022537"/>
    </source>
</evidence>
<dbReference type="SUPFAM" id="SSF48403">
    <property type="entry name" value="Ankyrin repeat"/>
    <property type="match status" value="1"/>
</dbReference>
<dbReference type="Proteomes" id="UP000515146">
    <property type="component" value="Unplaced"/>
</dbReference>
<evidence type="ECO:0000313" key="7">
    <source>
        <dbReference type="Proteomes" id="UP000515146"/>
    </source>
</evidence>
<keyword evidence="4" id="KW-0638">Presynaptic neurotoxin</keyword>
<keyword evidence="4" id="KW-0800">Toxin</keyword>
<evidence type="ECO:0000313" key="8">
    <source>
        <dbReference type="RefSeq" id="XP_027201771.1"/>
    </source>
</evidence>
<dbReference type="PANTHER" id="PTHR24150">
    <property type="entry name" value="ANKYRIN REPEAT AND MYND DOMAIN-CONTAINING PROTEIN 2"/>
    <property type="match status" value="1"/>
</dbReference>
<accession>A0A6P6Y9Z3</accession>
<feature type="repeat" description="ANK" evidence="6">
    <location>
        <begin position="57"/>
        <end position="89"/>
    </location>
</feature>
<dbReference type="PROSITE" id="PS50297">
    <property type="entry name" value="ANK_REP_REGION"/>
    <property type="match status" value="2"/>
</dbReference>
<dbReference type="OMA" id="VCEREDQ"/>
<dbReference type="PROSITE" id="PS50088">
    <property type="entry name" value="ANK_REPEAT"/>
    <property type="match status" value="2"/>
</dbReference>
<evidence type="ECO:0000256" key="5">
    <source>
        <dbReference type="ARBA" id="ARBA00023298"/>
    </source>
</evidence>
<dbReference type="GO" id="GO:0044231">
    <property type="term" value="C:host cell presynaptic membrane"/>
    <property type="evidence" value="ECO:0007669"/>
    <property type="project" value="UniProtKB-KW"/>
</dbReference>
<keyword evidence="7" id="KW-1185">Reference proteome</keyword>
<dbReference type="GO" id="GO:0006887">
    <property type="term" value="P:exocytosis"/>
    <property type="evidence" value="ECO:0007669"/>
    <property type="project" value="UniProtKB-KW"/>
</dbReference>
<evidence type="ECO:0000256" key="2">
    <source>
        <dbReference type="ARBA" id="ARBA00022483"/>
    </source>
</evidence>
<proteinExistence type="predicted"/>
<dbReference type="Gene3D" id="1.25.40.20">
    <property type="entry name" value="Ankyrin repeat-containing domain"/>
    <property type="match status" value="1"/>
</dbReference>
<dbReference type="GO" id="GO:0044218">
    <property type="term" value="C:other organism cell membrane"/>
    <property type="evidence" value="ECO:0007669"/>
    <property type="project" value="UniProtKB-KW"/>
</dbReference>
<dbReference type="RefSeq" id="XP_027201771.1">
    <property type="nucleotide sequence ID" value="XM_027345970.1"/>
</dbReference>
<dbReference type="InterPro" id="IPR036770">
    <property type="entry name" value="Ankyrin_rpt-contain_sf"/>
</dbReference>
<dbReference type="InterPro" id="IPR002110">
    <property type="entry name" value="Ankyrin_rpt"/>
</dbReference>
<protein>
    <submittedName>
        <fullName evidence="8">Ankyrin repeat and MYND domain-containing protein 2-like</fullName>
    </submittedName>
</protein>